<dbReference type="EMBL" id="KF280391">
    <property type="protein sequence ID" value="AIE77314.1"/>
    <property type="molecule type" value="Genomic_DNA"/>
</dbReference>
<dbReference type="PANTHER" id="PTHR33273:SF2">
    <property type="entry name" value="ENDONUCLEASE_EXONUCLEASE_PHOSPHATASE DOMAIN-CONTAINING PROTEIN"/>
    <property type="match status" value="1"/>
</dbReference>
<dbReference type="AlphaFoldDB" id="A0A0H3U7E2"/>
<dbReference type="Pfam" id="PF07530">
    <property type="entry name" value="PRE_C2HC"/>
    <property type="match status" value="1"/>
</dbReference>
<organism evidence="4">
    <name type="scientific">Drosophila buzzatii</name>
    <name type="common">Fruit fly</name>
    <dbReference type="NCBI Taxonomy" id="7264"/>
    <lineage>
        <taxon>Eukaryota</taxon>
        <taxon>Metazoa</taxon>
        <taxon>Ecdysozoa</taxon>
        <taxon>Arthropoda</taxon>
        <taxon>Hexapoda</taxon>
        <taxon>Insecta</taxon>
        <taxon>Pterygota</taxon>
        <taxon>Neoptera</taxon>
        <taxon>Endopterygota</taxon>
        <taxon>Diptera</taxon>
        <taxon>Brachycera</taxon>
        <taxon>Muscomorpha</taxon>
        <taxon>Ephydroidea</taxon>
        <taxon>Drosophilidae</taxon>
        <taxon>Drosophila</taxon>
    </lineage>
</organism>
<dbReference type="PANTHER" id="PTHR33273">
    <property type="entry name" value="DOMAIN-CONTAINING PROTEIN, PUTATIVE-RELATED"/>
    <property type="match status" value="1"/>
</dbReference>
<feature type="compositionally biased region" description="Low complexity" evidence="2">
    <location>
        <begin position="328"/>
        <end position="345"/>
    </location>
</feature>
<evidence type="ECO:0000256" key="2">
    <source>
        <dbReference type="SAM" id="MobiDB-lite"/>
    </source>
</evidence>
<keyword evidence="1" id="KW-0175">Coiled coil</keyword>
<feature type="region of interest" description="Disordered" evidence="2">
    <location>
        <begin position="73"/>
        <end position="95"/>
    </location>
</feature>
<protein>
    <submittedName>
        <fullName evidence="4">ORF1</fullName>
    </submittedName>
</protein>
<feature type="region of interest" description="Disordered" evidence="2">
    <location>
        <begin position="1"/>
        <end position="29"/>
    </location>
</feature>
<dbReference type="InterPro" id="IPR006579">
    <property type="entry name" value="Pre_C2HC_dom"/>
</dbReference>
<name>A0A0H3U7E2_DROBU</name>
<proteinExistence type="predicted"/>
<evidence type="ECO:0000313" key="4">
    <source>
        <dbReference type="EMBL" id="AIE77314.1"/>
    </source>
</evidence>
<reference evidence="4" key="1">
    <citation type="journal article" date="2016" name="PLoS ONE">
        <title>Expression of the Retrotransposon Helena Reveals a Complex Pattern of TE Deregulation in Drosophila Hybrids.</title>
        <authorList>
            <person name="Romero-Soriano V."/>
            <person name="Garcia Guerreiro M.P."/>
        </authorList>
    </citation>
    <scope>NUCLEOTIDE SEQUENCE</scope>
    <source>
        <strain evidence="4">Bu28</strain>
    </source>
</reference>
<evidence type="ECO:0000256" key="1">
    <source>
        <dbReference type="SAM" id="Coils"/>
    </source>
</evidence>
<evidence type="ECO:0000259" key="3">
    <source>
        <dbReference type="SMART" id="SM00596"/>
    </source>
</evidence>
<feature type="domain" description="Pre-C2HC" evidence="3">
    <location>
        <begin position="178"/>
        <end position="247"/>
    </location>
</feature>
<sequence length="478" mass="54851">MLKNKRKKPISPYKNNKRASREVISHSASTNMAKSSNAFALLDMDMDVTSEGEDVENAIDNHVIADHSNAADAIDTGNNHLNQEPDNNKKPQKPPQIVVSITDLNDLFEIISEVTSVDNVSVKVNQGVTARIFAKDSVTYRAIVSHFDTIGIEFHTYQMKEEKPYRIVVKGLHHSTLNHEIIANFKKYGFDALQVHNPRSRSNREEKLNIFFVNIKPCKKINDIYSIKTLCRQMVRVERMRKASEIVICTRCQEYGHSAKYCRRHPNCARCGEDHPTILCTRSQDEPPTCIHCGGNHMASYKGCQWYQDFYRRSTGPSTIKKNQARPQQLQGKQQHQQMRQQPQQLPNTSGVGRSYAAIARNGYVSAQSRIHNIQAQAQLATPIGNIPQQQQQIDVQSLLEQQQHQFLKWQKELQVQQQQQFLSWLQAQQREQQQQNKRNSDRLERLEKMVHEMASMLKQWTGGPMTRQLPNNASASQ</sequence>
<dbReference type="SMART" id="SM00596">
    <property type="entry name" value="PRE_C2HC"/>
    <property type="match status" value="1"/>
</dbReference>
<feature type="coiled-coil region" evidence="1">
    <location>
        <begin position="400"/>
        <end position="450"/>
    </location>
</feature>
<feature type="compositionally biased region" description="Polar residues" evidence="2">
    <location>
        <begin position="316"/>
        <end position="327"/>
    </location>
</feature>
<accession>A0A0H3U7E2</accession>
<feature type="region of interest" description="Disordered" evidence="2">
    <location>
        <begin position="316"/>
        <end position="351"/>
    </location>
</feature>